<evidence type="ECO:0000256" key="2">
    <source>
        <dbReference type="ARBA" id="ARBA00012652"/>
    </source>
</evidence>
<dbReference type="Proteomes" id="UP001596472">
    <property type="component" value="Unassembled WGS sequence"/>
</dbReference>
<organism evidence="7 8">
    <name type="scientific">Haloferula chungangensis</name>
    <dbReference type="NCBI Taxonomy" id="1048331"/>
    <lineage>
        <taxon>Bacteria</taxon>
        <taxon>Pseudomonadati</taxon>
        <taxon>Verrucomicrobiota</taxon>
        <taxon>Verrucomicrobiia</taxon>
        <taxon>Verrucomicrobiales</taxon>
        <taxon>Verrucomicrobiaceae</taxon>
        <taxon>Haloferula</taxon>
    </lineage>
</organism>
<evidence type="ECO:0000259" key="4">
    <source>
        <dbReference type="Pfam" id="PF05592"/>
    </source>
</evidence>
<evidence type="ECO:0000259" key="5">
    <source>
        <dbReference type="Pfam" id="PF17389"/>
    </source>
</evidence>
<comment type="catalytic activity">
    <reaction evidence="1">
        <text>Hydrolysis of terminal non-reducing alpha-L-rhamnose residues in alpha-L-rhamnosides.</text>
        <dbReference type="EC" id="3.2.1.40"/>
    </reaction>
</comment>
<comment type="caution">
    <text evidence="7">The sequence shown here is derived from an EMBL/GenBank/DDBJ whole genome shotgun (WGS) entry which is preliminary data.</text>
</comment>
<keyword evidence="8" id="KW-1185">Reference proteome</keyword>
<evidence type="ECO:0000259" key="6">
    <source>
        <dbReference type="Pfam" id="PF17390"/>
    </source>
</evidence>
<dbReference type="InterPro" id="IPR035398">
    <property type="entry name" value="Bac_rhamnosid_C"/>
</dbReference>
<dbReference type="Gene3D" id="2.60.120.260">
    <property type="entry name" value="Galactose-binding domain-like"/>
    <property type="match status" value="1"/>
</dbReference>
<evidence type="ECO:0000256" key="1">
    <source>
        <dbReference type="ARBA" id="ARBA00001445"/>
    </source>
</evidence>
<dbReference type="InterPro" id="IPR008902">
    <property type="entry name" value="Rhamnosid_concanavalin"/>
</dbReference>
<accession>A0ABW2L0X6</accession>
<dbReference type="SUPFAM" id="SSF48208">
    <property type="entry name" value="Six-hairpin glycosidases"/>
    <property type="match status" value="1"/>
</dbReference>
<dbReference type="GO" id="GO:0016787">
    <property type="term" value="F:hydrolase activity"/>
    <property type="evidence" value="ECO:0007669"/>
    <property type="project" value="UniProtKB-KW"/>
</dbReference>
<dbReference type="EMBL" id="JBHTBS010000001">
    <property type="protein sequence ID" value="MFC7335967.1"/>
    <property type="molecule type" value="Genomic_DNA"/>
</dbReference>
<dbReference type="Pfam" id="PF17389">
    <property type="entry name" value="Bac_rhamnosid6H"/>
    <property type="match status" value="1"/>
</dbReference>
<feature type="domain" description="Alpha-L-rhamnosidase concanavalin-like" evidence="4">
    <location>
        <begin position="49"/>
        <end position="170"/>
    </location>
</feature>
<evidence type="ECO:0000313" key="7">
    <source>
        <dbReference type="EMBL" id="MFC7335967.1"/>
    </source>
</evidence>
<dbReference type="EC" id="3.2.1.40" evidence="2"/>
<dbReference type="InterPro" id="IPR016007">
    <property type="entry name" value="Alpha_rhamnosid"/>
</dbReference>
<dbReference type="PANTHER" id="PTHR33307:SF6">
    <property type="entry name" value="ALPHA-RHAMNOSIDASE (EUROFUNG)-RELATED"/>
    <property type="match status" value="1"/>
</dbReference>
<dbReference type="Pfam" id="PF05592">
    <property type="entry name" value="Bac_rhamnosid"/>
    <property type="match status" value="1"/>
</dbReference>
<reference evidence="8" key="1">
    <citation type="journal article" date="2019" name="Int. J. Syst. Evol. Microbiol.">
        <title>The Global Catalogue of Microorganisms (GCM) 10K type strain sequencing project: providing services to taxonomists for standard genome sequencing and annotation.</title>
        <authorList>
            <consortium name="The Broad Institute Genomics Platform"/>
            <consortium name="The Broad Institute Genome Sequencing Center for Infectious Disease"/>
            <person name="Wu L."/>
            <person name="Ma J."/>
        </authorList>
    </citation>
    <scope>NUCLEOTIDE SEQUENCE [LARGE SCALE GENOMIC DNA]</scope>
    <source>
        <strain evidence="8">CGMCC 4.1467</strain>
    </source>
</reference>
<evidence type="ECO:0000313" key="8">
    <source>
        <dbReference type="Proteomes" id="UP001596472"/>
    </source>
</evidence>
<proteinExistence type="predicted"/>
<evidence type="ECO:0000256" key="3">
    <source>
        <dbReference type="ARBA" id="ARBA00022801"/>
    </source>
</evidence>
<dbReference type="Gene3D" id="1.50.10.10">
    <property type="match status" value="1"/>
</dbReference>
<dbReference type="InterPro" id="IPR035396">
    <property type="entry name" value="Bac_rhamnosid6H"/>
</dbReference>
<dbReference type="RefSeq" id="WP_379708604.1">
    <property type="nucleotide sequence ID" value="NZ_JBHTBS010000001.1"/>
</dbReference>
<dbReference type="Gene3D" id="2.60.420.10">
    <property type="entry name" value="Maltose phosphorylase, domain 3"/>
    <property type="match status" value="1"/>
</dbReference>
<dbReference type="Pfam" id="PF17390">
    <property type="entry name" value="Bac_rhamnosid_C"/>
    <property type="match status" value="1"/>
</dbReference>
<protein>
    <recommendedName>
        <fullName evidence="2">alpha-L-rhamnosidase</fullName>
        <ecNumber evidence="2">3.2.1.40</ecNumber>
    </recommendedName>
</protein>
<sequence>MSNNSWHPSLSLSSPSGRLTGILLCLVALGTQAAPIKLVEQAPLEITRADAETILIDFGRVAFANLQLKLPENADQEITVHFGESLKNGRIDRKPPGTVRYNLTTIDPTGKSTVIAEPPADGRNDQLTHSNGRIHPPAILTPKEWGRLYPFRWVEIEGWSGELKPEQIVRRSSFLAAWDDDAASFECSDETLNRIWELCKYSIKATTFAGIYVDGDRERIPYEADAYLNQLSHYYTDNDIEIARDTIDHLLLNGTWPTEWAPHMVFMVYADYMHTGDLGWMAGRYQALKAKTLIDRRTDDGLIESKKADMKRTDIVDWPQKERDNYVFTPRNTVVNAFHLEAIKLMGIMASELGWKDEAKQFAADFAASHEAFQRTFFDTQKDLYRDGIGTDHTALHANLFPVAFNLEPEGRGASISRWMAERGMRCSVYAAQYLMEALFENGQSIAALQLMTADNDRSWKHMVESGTTITWEAWDMKYKPNQDWNHAWGAAPANLLPRYVLGAEPMKPGWELASVKPHPGDLAFAKGKVPTPRGPILIEWENGVSFKLSIELPHGLEAAVSLPAADASRAVFLDGVEVPARRQGSRWILEENMRGSGEFEVR</sequence>
<name>A0ABW2L0X6_9BACT</name>
<keyword evidence="3 7" id="KW-0378">Hydrolase</keyword>
<gene>
    <name evidence="7" type="ORF">ACFQY0_02155</name>
</gene>
<feature type="domain" description="Alpha-L-rhamnosidase six-hairpin glycosidase" evidence="5">
    <location>
        <begin position="181"/>
        <end position="501"/>
    </location>
</feature>
<dbReference type="InterPro" id="IPR012341">
    <property type="entry name" value="6hp_glycosidase-like_sf"/>
</dbReference>
<dbReference type="PANTHER" id="PTHR33307">
    <property type="entry name" value="ALPHA-RHAMNOSIDASE (EUROFUNG)"/>
    <property type="match status" value="1"/>
</dbReference>
<feature type="domain" description="Alpha-L-rhamnosidase C-terminal" evidence="6">
    <location>
        <begin position="503"/>
        <end position="571"/>
    </location>
</feature>
<dbReference type="InterPro" id="IPR008928">
    <property type="entry name" value="6-hairpin_glycosidase_sf"/>
</dbReference>